<reference evidence="5" key="2">
    <citation type="submission" date="2015-01" db="EMBL/GenBank/DDBJ databases">
        <title>Evolutionary Origins and Diversification of the Mycorrhizal Mutualists.</title>
        <authorList>
            <consortium name="DOE Joint Genome Institute"/>
            <consortium name="Mycorrhizal Genomics Consortium"/>
            <person name="Kohler A."/>
            <person name="Kuo A."/>
            <person name="Nagy L.G."/>
            <person name="Floudas D."/>
            <person name="Copeland A."/>
            <person name="Barry K.W."/>
            <person name="Cichocki N."/>
            <person name="Veneault-Fourrey C."/>
            <person name="LaButti K."/>
            <person name="Lindquist E.A."/>
            <person name="Lipzen A."/>
            <person name="Lundell T."/>
            <person name="Morin E."/>
            <person name="Murat C."/>
            <person name="Riley R."/>
            <person name="Ohm R."/>
            <person name="Sun H."/>
            <person name="Tunlid A."/>
            <person name="Henrissat B."/>
            <person name="Grigoriev I.V."/>
            <person name="Hibbett D.S."/>
            <person name="Martin F."/>
        </authorList>
    </citation>
    <scope>NUCLEOTIDE SEQUENCE [LARGE SCALE GENOMIC DNA]</scope>
    <source>
        <strain evidence="5">LaAM-08-1</strain>
    </source>
</reference>
<keyword evidence="5" id="KW-1185">Reference proteome</keyword>
<evidence type="ECO:0000256" key="2">
    <source>
        <dbReference type="ARBA" id="ARBA00023242"/>
    </source>
</evidence>
<evidence type="ECO:0000313" key="5">
    <source>
        <dbReference type="Proteomes" id="UP000054477"/>
    </source>
</evidence>
<dbReference type="HOGENOM" id="CLU_048777_0_0_1"/>
<evidence type="ECO:0000256" key="1">
    <source>
        <dbReference type="ARBA" id="ARBA00004123"/>
    </source>
</evidence>
<dbReference type="InterPro" id="IPR027417">
    <property type="entry name" value="P-loop_NTPase"/>
</dbReference>
<dbReference type="Gene3D" id="3.40.50.300">
    <property type="entry name" value="P-loop containing nucleotide triphosphate hydrolases"/>
    <property type="match status" value="1"/>
</dbReference>
<dbReference type="STRING" id="1095629.A0A0C9XZ34"/>
<dbReference type="GO" id="GO:0005524">
    <property type="term" value="F:ATP binding"/>
    <property type="evidence" value="ECO:0007669"/>
    <property type="project" value="InterPro"/>
</dbReference>
<dbReference type="GO" id="GO:0033063">
    <property type="term" value="C:Rad51B-Rad51C-Rad51D-XRCC2 complex"/>
    <property type="evidence" value="ECO:0007669"/>
    <property type="project" value="TreeGrafter"/>
</dbReference>
<dbReference type="GO" id="GO:0000400">
    <property type="term" value="F:four-way junction DNA binding"/>
    <property type="evidence" value="ECO:0007669"/>
    <property type="project" value="TreeGrafter"/>
</dbReference>
<proteinExistence type="predicted"/>
<dbReference type="Pfam" id="PF08423">
    <property type="entry name" value="Rad51"/>
    <property type="match status" value="1"/>
</dbReference>
<dbReference type="AlphaFoldDB" id="A0A0C9XZ34"/>
<accession>A0A0C9XZ34</accession>
<evidence type="ECO:0000259" key="3">
    <source>
        <dbReference type="PROSITE" id="PS50162"/>
    </source>
</evidence>
<keyword evidence="2" id="KW-0539">Nucleus</keyword>
<dbReference type="Proteomes" id="UP000054477">
    <property type="component" value="Unassembled WGS sequence"/>
</dbReference>
<dbReference type="EMBL" id="KN838536">
    <property type="protein sequence ID" value="KIK10206.1"/>
    <property type="molecule type" value="Genomic_DNA"/>
</dbReference>
<dbReference type="GO" id="GO:0003697">
    <property type="term" value="F:single-stranded DNA binding"/>
    <property type="evidence" value="ECO:0007669"/>
    <property type="project" value="TreeGrafter"/>
</dbReference>
<dbReference type="PROSITE" id="PS50162">
    <property type="entry name" value="RECA_2"/>
    <property type="match status" value="1"/>
</dbReference>
<name>A0A0C9XZ34_9AGAR</name>
<dbReference type="GO" id="GO:0007131">
    <property type="term" value="P:reciprocal meiotic recombination"/>
    <property type="evidence" value="ECO:0007669"/>
    <property type="project" value="TreeGrafter"/>
</dbReference>
<dbReference type="InterPro" id="IPR020588">
    <property type="entry name" value="RecA_ATP-bd"/>
</dbReference>
<dbReference type="GO" id="GO:0005657">
    <property type="term" value="C:replication fork"/>
    <property type="evidence" value="ECO:0007669"/>
    <property type="project" value="TreeGrafter"/>
</dbReference>
<dbReference type="PANTHER" id="PTHR46457">
    <property type="entry name" value="DNA REPAIR PROTEIN RAD51 HOMOLOG 4"/>
    <property type="match status" value="1"/>
</dbReference>
<dbReference type="InterPro" id="IPR051988">
    <property type="entry name" value="HRR_RAD51_Paralog"/>
</dbReference>
<dbReference type="GO" id="GO:0000724">
    <property type="term" value="P:double-strand break repair via homologous recombination"/>
    <property type="evidence" value="ECO:0007669"/>
    <property type="project" value="TreeGrafter"/>
</dbReference>
<evidence type="ECO:0000313" key="4">
    <source>
        <dbReference type="EMBL" id="KIK10206.1"/>
    </source>
</evidence>
<dbReference type="GO" id="GO:0042148">
    <property type="term" value="P:DNA strand invasion"/>
    <property type="evidence" value="ECO:0007669"/>
    <property type="project" value="TreeGrafter"/>
</dbReference>
<dbReference type="SUPFAM" id="SSF52540">
    <property type="entry name" value="P-loop containing nucleoside triphosphate hydrolases"/>
    <property type="match status" value="1"/>
</dbReference>
<sequence length="323" mass="34722">MRLTSFVPSIPIDVVAHLENSGFRTDADVLFTPAFDIFTALPPKTLSLQDVAELISRVEELASAAAVPANDLLLMDNLARGQDFDLSTGDPLLDANLLGLGGRIVIEISGDRGSGKTAFALNVILHQLTWHPNATAAWIDTTGDFSPKRAIQVLKSYAAEAPLAALERLQVSLAFELEVARGILEELNQLGNLRYIVIDTVTSLLSPLLSAGSSQGHAMMTEFMCNLRTLSQSCGITVLVINSTTSIDPMGTAPWSGRKPALGPSFAFMTDATLWFSSQAGIAKESHDHATLHTIEIRKARSMASGSHHTFRLRNSIISSLPC</sequence>
<dbReference type="GO" id="GO:0000723">
    <property type="term" value="P:telomere maintenance"/>
    <property type="evidence" value="ECO:0007669"/>
    <property type="project" value="TreeGrafter"/>
</dbReference>
<dbReference type="GO" id="GO:0140664">
    <property type="term" value="F:ATP-dependent DNA damage sensor activity"/>
    <property type="evidence" value="ECO:0007669"/>
    <property type="project" value="InterPro"/>
</dbReference>
<reference evidence="4 5" key="1">
    <citation type="submission" date="2014-04" db="EMBL/GenBank/DDBJ databases">
        <authorList>
            <consortium name="DOE Joint Genome Institute"/>
            <person name="Kuo A."/>
            <person name="Kohler A."/>
            <person name="Nagy L.G."/>
            <person name="Floudas D."/>
            <person name="Copeland A."/>
            <person name="Barry K.W."/>
            <person name="Cichocki N."/>
            <person name="Veneault-Fourrey C."/>
            <person name="LaButti K."/>
            <person name="Lindquist E.A."/>
            <person name="Lipzen A."/>
            <person name="Lundell T."/>
            <person name="Morin E."/>
            <person name="Murat C."/>
            <person name="Sun H."/>
            <person name="Tunlid A."/>
            <person name="Henrissat B."/>
            <person name="Grigoriev I.V."/>
            <person name="Hibbett D.S."/>
            <person name="Martin F."/>
            <person name="Nordberg H.P."/>
            <person name="Cantor M.N."/>
            <person name="Hua S.X."/>
        </authorList>
    </citation>
    <scope>NUCLEOTIDE SEQUENCE [LARGE SCALE GENOMIC DNA]</scope>
    <source>
        <strain evidence="4 5">LaAM-08-1</strain>
    </source>
</reference>
<feature type="domain" description="RecA family profile 1" evidence="3">
    <location>
        <begin position="82"/>
        <end position="244"/>
    </location>
</feature>
<gene>
    <name evidence="4" type="ORF">K443DRAFT_670831</name>
</gene>
<dbReference type="GO" id="GO:0005815">
    <property type="term" value="C:microtubule organizing center"/>
    <property type="evidence" value="ECO:0007669"/>
    <property type="project" value="TreeGrafter"/>
</dbReference>
<dbReference type="PANTHER" id="PTHR46457:SF1">
    <property type="entry name" value="DNA REPAIR PROTEIN RAD51 HOMOLOG 4"/>
    <property type="match status" value="1"/>
</dbReference>
<protein>
    <submittedName>
        <fullName evidence="4">Unplaced genomic scaffold K443scaffold_1, whole genome shotgun sequence</fullName>
    </submittedName>
</protein>
<comment type="subcellular location">
    <subcellularLocation>
        <location evidence="1">Nucleus</location>
    </subcellularLocation>
</comment>
<dbReference type="InterPro" id="IPR013632">
    <property type="entry name" value="Rad51_C"/>
</dbReference>
<dbReference type="OrthoDB" id="336321at2759"/>
<organism evidence="4 5">
    <name type="scientific">Laccaria amethystina LaAM-08-1</name>
    <dbReference type="NCBI Taxonomy" id="1095629"/>
    <lineage>
        <taxon>Eukaryota</taxon>
        <taxon>Fungi</taxon>
        <taxon>Dikarya</taxon>
        <taxon>Basidiomycota</taxon>
        <taxon>Agaricomycotina</taxon>
        <taxon>Agaricomycetes</taxon>
        <taxon>Agaricomycetidae</taxon>
        <taxon>Agaricales</taxon>
        <taxon>Agaricineae</taxon>
        <taxon>Hydnangiaceae</taxon>
        <taxon>Laccaria</taxon>
    </lineage>
</organism>